<dbReference type="EMBL" id="GGEC01024876">
    <property type="protein sequence ID" value="MBX05360.1"/>
    <property type="molecule type" value="Transcribed_RNA"/>
</dbReference>
<dbReference type="EMBL" id="GGEC01024877">
    <property type="protein sequence ID" value="MBX05361.1"/>
    <property type="molecule type" value="Transcribed_RNA"/>
</dbReference>
<feature type="region of interest" description="Disordered" evidence="1">
    <location>
        <begin position="221"/>
        <end position="245"/>
    </location>
</feature>
<dbReference type="GO" id="GO:0005737">
    <property type="term" value="C:cytoplasm"/>
    <property type="evidence" value="ECO:0007669"/>
    <property type="project" value="TreeGrafter"/>
</dbReference>
<dbReference type="AlphaFoldDB" id="A0A2P2KI52"/>
<evidence type="ECO:0000256" key="1">
    <source>
        <dbReference type="SAM" id="MobiDB-lite"/>
    </source>
</evidence>
<dbReference type="GO" id="GO:0031369">
    <property type="term" value="F:translation initiation factor binding"/>
    <property type="evidence" value="ECO:0007669"/>
    <property type="project" value="TreeGrafter"/>
</dbReference>
<feature type="compositionally biased region" description="Polar residues" evidence="1">
    <location>
        <begin position="294"/>
        <end position="308"/>
    </location>
</feature>
<dbReference type="InterPro" id="IPR012476">
    <property type="entry name" value="GLE1"/>
</dbReference>
<proteinExistence type="predicted"/>
<dbReference type="GO" id="GO:0044614">
    <property type="term" value="C:nuclear pore cytoplasmic filaments"/>
    <property type="evidence" value="ECO:0007669"/>
    <property type="project" value="TreeGrafter"/>
</dbReference>
<dbReference type="GO" id="GO:0016973">
    <property type="term" value="P:poly(A)+ mRNA export from nucleus"/>
    <property type="evidence" value="ECO:0007669"/>
    <property type="project" value="InterPro"/>
</dbReference>
<reference evidence="2" key="1">
    <citation type="submission" date="2018-02" db="EMBL/GenBank/DDBJ databases">
        <title>Rhizophora mucronata_Transcriptome.</title>
        <authorList>
            <person name="Meera S.P."/>
            <person name="Sreeshan A."/>
            <person name="Augustine A."/>
        </authorList>
    </citation>
    <scope>NUCLEOTIDE SEQUENCE</scope>
    <source>
        <tissue evidence="2">Leaf</tissue>
    </source>
</reference>
<feature type="region of interest" description="Disordered" evidence="1">
    <location>
        <begin position="279"/>
        <end position="323"/>
    </location>
</feature>
<sequence>MRAVKLEVPSRQQVDQIAADPEPDWSFDALLSELNSLEKKLYAVSPAAGALAKTQLPEFWNGKSAQRRPTGFVMRVSDDEMEGSEDESEEGGDTNLVEVKRFHCDGLYMSDSDESDYELSLRTESHLMGELGLVDAALVELSHEHQLGVTEEIRNQISALEIELFSENEKSASAIAQIEKYREARREVERKLDTQYQRKIAEALDKHITAVQRDHEIKSQIEEKKIRSDAAHEEAKRKEKALQEERLRQERARAEAEVKLKAEEERRVALEAERKAAKEAAEKEAAEASKRDTVSVSQQEGSQNQIDINSRKLNRQSELSGSNATGKQSAGLLFFFLFDHSCFCALVE</sequence>
<protein>
    <submittedName>
        <fullName evidence="2">Protein GLE1 isoform X2</fullName>
    </submittedName>
</protein>
<organism evidence="2">
    <name type="scientific">Rhizophora mucronata</name>
    <name type="common">Asiatic mangrove</name>
    <dbReference type="NCBI Taxonomy" id="61149"/>
    <lineage>
        <taxon>Eukaryota</taxon>
        <taxon>Viridiplantae</taxon>
        <taxon>Streptophyta</taxon>
        <taxon>Embryophyta</taxon>
        <taxon>Tracheophyta</taxon>
        <taxon>Spermatophyta</taxon>
        <taxon>Magnoliopsida</taxon>
        <taxon>eudicotyledons</taxon>
        <taxon>Gunneridae</taxon>
        <taxon>Pentapetalae</taxon>
        <taxon>rosids</taxon>
        <taxon>fabids</taxon>
        <taxon>Malpighiales</taxon>
        <taxon>Rhizophoraceae</taxon>
        <taxon>Rhizophora</taxon>
    </lineage>
</organism>
<dbReference type="GO" id="GO:0005543">
    <property type="term" value="F:phospholipid binding"/>
    <property type="evidence" value="ECO:0007669"/>
    <property type="project" value="TreeGrafter"/>
</dbReference>
<dbReference type="GO" id="GO:0000822">
    <property type="term" value="F:inositol hexakisphosphate binding"/>
    <property type="evidence" value="ECO:0007669"/>
    <property type="project" value="TreeGrafter"/>
</dbReference>
<dbReference type="PANTHER" id="PTHR12960">
    <property type="entry name" value="GLE-1-RELATED"/>
    <property type="match status" value="1"/>
</dbReference>
<dbReference type="PANTHER" id="PTHR12960:SF0">
    <property type="entry name" value="MRNA EXPORT FACTOR GLE1"/>
    <property type="match status" value="1"/>
</dbReference>
<evidence type="ECO:0000313" key="2">
    <source>
        <dbReference type="EMBL" id="MBX05361.1"/>
    </source>
</evidence>
<accession>A0A2P2KI52</accession>
<feature type="compositionally biased region" description="Basic and acidic residues" evidence="1">
    <location>
        <begin position="279"/>
        <end position="293"/>
    </location>
</feature>
<name>A0A2P2KI52_RHIMU</name>